<dbReference type="Proteomes" id="UP001362999">
    <property type="component" value="Unassembled WGS sequence"/>
</dbReference>
<comment type="caution">
    <text evidence="3">The sequence shown here is derived from an EMBL/GenBank/DDBJ whole genome shotgun (WGS) entry which is preliminary data.</text>
</comment>
<proteinExistence type="predicted"/>
<feature type="region of interest" description="Disordered" evidence="1">
    <location>
        <begin position="305"/>
        <end position="333"/>
    </location>
</feature>
<feature type="transmembrane region" description="Helical" evidence="2">
    <location>
        <begin position="202"/>
        <end position="225"/>
    </location>
</feature>
<feature type="transmembrane region" description="Helical" evidence="2">
    <location>
        <begin position="162"/>
        <end position="181"/>
    </location>
</feature>
<accession>A0AAW0BU75</accession>
<dbReference type="EMBL" id="JAWWNJ010000025">
    <property type="protein sequence ID" value="KAK7030715.1"/>
    <property type="molecule type" value="Genomic_DNA"/>
</dbReference>
<organism evidence="3 4">
    <name type="scientific">Favolaschia claudopus</name>
    <dbReference type="NCBI Taxonomy" id="2862362"/>
    <lineage>
        <taxon>Eukaryota</taxon>
        <taxon>Fungi</taxon>
        <taxon>Dikarya</taxon>
        <taxon>Basidiomycota</taxon>
        <taxon>Agaricomycotina</taxon>
        <taxon>Agaricomycetes</taxon>
        <taxon>Agaricomycetidae</taxon>
        <taxon>Agaricales</taxon>
        <taxon>Marasmiineae</taxon>
        <taxon>Mycenaceae</taxon>
        <taxon>Favolaschia</taxon>
    </lineage>
</organism>
<feature type="transmembrane region" description="Helical" evidence="2">
    <location>
        <begin position="245"/>
        <end position="266"/>
    </location>
</feature>
<keyword evidence="2" id="KW-0812">Transmembrane</keyword>
<gene>
    <name evidence="3" type="ORF">R3P38DRAFT_3314332</name>
</gene>
<reference evidence="3 4" key="1">
    <citation type="journal article" date="2024" name="J Genomics">
        <title>Draft genome sequencing and assembly of Favolaschia claudopus CIRM-BRFM 2984 isolated from oak limbs.</title>
        <authorList>
            <person name="Navarro D."/>
            <person name="Drula E."/>
            <person name="Chaduli D."/>
            <person name="Cazenave R."/>
            <person name="Ahrendt S."/>
            <person name="Wang J."/>
            <person name="Lipzen A."/>
            <person name="Daum C."/>
            <person name="Barry K."/>
            <person name="Grigoriev I.V."/>
            <person name="Favel A."/>
            <person name="Rosso M.N."/>
            <person name="Martin F."/>
        </authorList>
    </citation>
    <scope>NUCLEOTIDE SEQUENCE [LARGE SCALE GENOMIC DNA]</scope>
    <source>
        <strain evidence="3 4">CIRM-BRFM 2984</strain>
    </source>
</reference>
<feature type="compositionally biased region" description="Low complexity" evidence="1">
    <location>
        <begin position="306"/>
        <end position="316"/>
    </location>
</feature>
<protein>
    <submittedName>
        <fullName evidence="3">Uncharacterized protein</fullName>
    </submittedName>
</protein>
<feature type="compositionally biased region" description="Polar residues" evidence="1">
    <location>
        <begin position="324"/>
        <end position="333"/>
    </location>
</feature>
<evidence type="ECO:0000313" key="4">
    <source>
        <dbReference type="Proteomes" id="UP001362999"/>
    </source>
</evidence>
<feature type="transmembrane region" description="Helical" evidence="2">
    <location>
        <begin position="59"/>
        <end position="78"/>
    </location>
</feature>
<keyword evidence="2" id="KW-0472">Membrane</keyword>
<keyword evidence="2" id="KW-1133">Transmembrane helix</keyword>
<name>A0AAW0BU75_9AGAR</name>
<sequence>MSPYYGPTDEDNATIEYERNFIAGDVVVGTAYGIQLVLWANCALWLWKRRKHDRQPMLLLSYMTAMLLIESLFVAVQARTVQFIYIDNRNYQLCLTRATAGGPWKFFLESQTAAVNLWRCWVIWAASGQRKLAWGPLGTLWTLESSQPHLSLYSALPMAYGTAYYAISLSSNIILTLLIIGRLVAYRRTLLESLPADLATHYISLATVVIESAALYSVFALLFLVTYARSQHTADTPSDNPTNQIWLGVASGCQQIANLLIIYRLAQGNAWKSDTLATKTNPIHFKSTINHGTLTTNTNIHSFHIAAPPASSGSSDPDSDSKPEGQQLSKDTV</sequence>
<evidence type="ECO:0000256" key="2">
    <source>
        <dbReference type="SAM" id="Phobius"/>
    </source>
</evidence>
<dbReference type="AlphaFoldDB" id="A0AAW0BU75"/>
<evidence type="ECO:0000256" key="1">
    <source>
        <dbReference type="SAM" id="MobiDB-lite"/>
    </source>
</evidence>
<feature type="transmembrane region" description="Helical" evidence="2">
    <location>
        <begin position="26"/>
        <end position="47"/>
    </location>
</feature>
<keyword evidence="4" id="KW-1185">Reference proteome</keyword>
<evidence type="ECO:0000313" key="3">
    <source>
        <dbReference type="EMBL" id="KAK7030715.1"/>
    </source>
</evidence>